<gene>
    <name evidence="6" type="ORF">LSAT_V11C500232820</name>
</gene>
<dbReference type="CDD" id="cd22919">
    <property type="entry name" value="HFD_CENP-S"/>
    <property type="match status" value="1"/>
</dbReference>
<dbReference type="SUPFAM" id="SSF47113">
    <property type="entry name" value="Histone-fold"/>
    <property type="match status" value="1"/>
</dbReference>
<dbReference type="GO" id="GO:0003677">
    <property type="term" value="F:DNA binding"/>
    <property type="evidence" value="ECO:0007669"/>
    <property type="project" value="UniProtKB-KW"/>
</dbReference>
<evidence type="ECO:0000256" key="2">
    <source>
        <dbReference type="ARBA" id="ARBA00022763"/>
    </source>
</evidence>
<evidence type="ECO:0000256" key="4">
    <source>
        <dbReference type="ARBA" id="ARBA00023204"/>
    </source>
</evidence>
<keyword evidence="2" id="KW-0227">DNA damage</keyword>
<dbReference type="GO" id="GO:0071821">
    <property type="term" value="C:FANCM-MHF complex"/>
    <property type="evidence" value="ECO:0000318"/>
    <property type="project" value="GO_Central"/>
</dbReference>
<dbReference type="Gramene" id="rna-gnl|WGS:NBSK|LSAT_5X10141_mrna">
    <property type="protein sequence ID" value="cds-PLY98869.1"/>
    <property type="gene ID" value="gene-LSAT_5X10141"/>
</dbReference>
<protein>
    <recommendedName>
        <fullName evidence="8">Centromere protein S</fullName>
    </recommendedName>
</protein>
<name>A0A9R1XDP8_LACSA</name>
<dbReference type="PANTHER" id="PTHR22980:SF0">
    <property type="entry name" value="CENTROMERE PROTEIN S"/>
    <property type="match status" value="1"/>
</dbReference>
<sequence length="143" mass="16043">MEGGYNGSDEEKEDVEETTSHLRDRFRLSTISIAESEAKQDNMEISQPVIVCISDLAFKYAVVFSVTAEQLAEDLEMFAHHAGRKSVNMNDVIISAHRNTHLADLLRSFSYNLKAKEPQSEKKRKKSSSKESKGLPSVLNLDP</sequence>
<proteinExistence type="inferred from homology"/>
<reference evidence="6 7" key="1">
    <citation type="journal article" date="2017" name="Nat. Commun.">
        <title>Genome assembly with in vitro proximity ligation data and whole-genome triplication in lettuce.</title>
        <authorList>
            <person name="Reyes-Chin-Wo S."/>
            <person name="Wang Z."/>
            <person name="Yang X."/>
            <person name="Kozik A."/>
            <person name="Arikit S."/>
            <person name="Song C."/>
            <person name="Xia L."/>
            <person name="Froenicke L."/>
            <person name="Lavelle D.O."/>
            <person name="Truco M.J."/>
            <person name="Xia R."/>
            <person name="Zhu S."/>
            <person name="Xu C."/>
            <person name="Xu H."/>
            <person name="Xu X."/>
            <person name="Cox K."/>
            <person name="Korf I."/>
            <person name="Meyers B.C."/>
            <person name="Michelmore R.W."/>
        </authorList>
    </citation>
    <scope>NUCLEOTIDE SEQUENCE [LARGE SCALE GENOMIC DNA]</scope>
    <source>
        <strain evidence="7">cv. Salinas</strain>
        <tissue evidence="6">Seedlings</tissue>
    </source>
</reference>
<dbReference type="GO" id="GO:0003682">
    <property type="term" value="F:chromatin binding"/>
    <property type="evidence" value="ECO:0000318"/>
    <property type="project" value="GO_Central"/>
</dbReference>
<accession>A0A9R1XDP8</accession>
<dbReference type="InterPro" id="IPR029003">
    <property type="entry name" value="CENP-S/Mhf1"/>
</dbReference>
<dbReference type="Proteomes" id="UP000235145">
    <property type="component" value="Unassembled WGS sequence"/>
</dbReference>
<dbReference type="PANTHER" id="PTHR22980">
    <property type="entry name" value="CORTISTATIN"/>
    <property type="match status" value="1"/>
</dbReference>
<evidence type="ECO:0000256" key="3">
    <source>
        <dbReference type="ARBA" id="ARBA00023125"/>
    </source>
</evidence>
<keyword evidence="3" id="KW-0238">DNA-binding</keyword>
<dbReference type="InterPro" id="IPR009072">
    <property type="entry name" value="Histone-fold"/>
</dbReference>
<evidence type="ECO:0008006" key="8">
    <source>
        <dbReference type="Google" id="ProtNLM"/>
    </source>
</evidence>
<keyword evidence="7" id="KW-1185">Reference proteome</keyword>
<dbReference type="AlphaFoldDB" id="A0A9R1XDP8"/>
<comment type="similarity">
    <text evidence="1">Belongs to the TAF9 family. CENP-S/MHF1 subfamily.</text>
</comment>
<evidence type="ECO:0000256" key="1">
    <source>
        <dbReference type="ARBA" id="ARBA00006612"/>
    </source>
</evidence>
<dbReference type="GO" id="GO:0000712">
    <property type="term" value="P:resolution of meiotic recombination intermediates"/>
    <property type="evidence" value="ECO:0000318"/>
    <property type="project" value="GO_Central"/>
</dbReference>
<dbReference type="GO" id="GO:0046982">
    <property type="term" value="F:protein heterodimerization activity"/>
    <property type="evidence" value="ECO:0007669"/>
    <property type="project" value="InterPro"/>
</dbReference>
<organism evidence="6 7">
    <name type="scientific">Lactuca sativa</name>
    <name type="common">Garden lettuce</name>
    <dbReference type="NCBI Taxonomy" id="4236"/>
    <lineage>
        <taxon>Eukaryota</taxon>
        <taxon>Viridiplantae</taxon>
        <taxon>Streptophyta</taxon>
        <taxon>Embryophyta</taxon>
        <taxon>Tracheophyta</taxon>
        <taxon>Spermatophyta</taxon>
        <taxon>Magnoliopsida</taxon>
        <taxon>eudicotyledons</taxon>
        <taxon>Gunneridae</taxon>
        <taxon>Pentapetalae</taxon>
        <taxon>asterids</taxon>
        <taxon>campanulids</taxon>
        <taxon>Asterales</taxon>
        <taxon>Asteraceae</taxon>
        <taxon>Cichorioideae</taxon>
        <taxon>Cichorieae</taxon>
        <taxon>Lactucinae</taxon>
        <taxon>Lactuca</taxon>
    </lineage>
</organism>
<dbReference type="GO" id="GO:0006281">
    <property type="term" value="P:DNA repair"/>
    <property type="evidence" value="ECO:0007669"/>
    <property type="project" value="UniProtKB-KW"/>
</dbReference>
<feature type="region of interest" description="Disordered" evidence="5">
    <location>
        <begin position="1"/>
        <end position="21"/>
    </location>
</feature>
<feature type="region of interest" description="Disordered" evidence="5">
    <location>
        <begin position="116"/>
        <end position="143"/>
    </location>
</feature>
<evidence type="ECO:0000256" key="5">
    <source>
        <dbReference type="SAM" id="MobiDB-lite"/>
    </source>
</evidence>
<dbReference type="Pfam" id="PF15630">
    <property type="entry name" value="CENP-S"/>
    <property type="match status" value="1"/>
</dbReference>
<dbReference type="EMBL" id="NBSK02000005">
    <property type="protein sequence ID" value="KAJ0206509.1"/>
    <property type="molecule type" value="Genomic_DNA"/>
</dbReference>
<evidence type="ECO:0000313" key="6">
    <source>
        <dbReference type="EMBL" id="KAJ0206509.1"/>
    </source>
</evidence>
<dbReference type="GO" id="GO:0031297">
    <property type="term" value="P:replication fork processing"/>
    <property type="evidence" value="ECO:0000318"/>
    <property type="project" value="GO_Central"/>
</dbReference>
<keyword evidence="4" id="KW-0234">DNA repair</keyword>
<feature type="compositionally biased region" description="Acidic residues" evidence="5">
    <location>
        <begin position="8"/>
        <end position="17"/>
    </location>
</feature>
<dbReference type="Gene3D" id="1.10.20.10">
    <property type="entry name" value="Histone, subunit A"/>
    <property type="match status" value="1"/>
</dbReference>
<evidence type="ECO:0000313" key="7">
    <source>
        <dbReference type="Proteomes" id="UP000235145"/>
    </source>
</evidence>
<comment type="caution">
    <text evidence="6">The sequence shown here is derived from an EMBL/GenBank/DDBJ whole genome shotgun (WGS) entry which is preliminary data.</text>
</comment>